<dbReference type="AlphaFoldDB" id="A0AAV1TBR3"/>
<feature type="region of interest" description="Disordered" evidence="1">
    <location>
        <begin position="35"/>
        <end position="353"/>
    </location>
</feature>
<sequence>MVQGVLRRWLKLAFVTAVLGSAVATAQVFTMQSDLDDAKTPSPGSGKKSPEELPASGAKTSTRAWFPHTDTAVGDGSGRLTSAPKLEVSDKVSRRRDPLGPPDDDSSASEPPSTQDDKDGLTPTTSKKNLDLNSSLLEAGTTTNAKVKTDPKAPSPSGSGSGSTPTPKKKKLVAFTKSPSFSQKAPIPNGIQTADEDTKQSDDEDLTKIRTSTTPLTPEPMDATLESQPDVVSPPDSPAASKSAKAGVKKSSSSSGSKGEEKEEEGGEEEEEEEPDDPEDPGASKLASNSTKKGVTISEPPESTKDVVPSGSLTTDAIQEARSALPEPPPASSQQTPSSPPSSSTAVLADTSSADTSGMSNTLVLGLMMAGAIALVVLVAVFVYIKTVNKDEDEDDPVLRPAHHHDLNLGGPMAQSSLTATADYHKNNNMTPSEYNDGDDFFATKVHQPTLARGLDAFPSNHSTALTQSQMSLPPMAQTGQSMASSGYSCYTTQSDFYGEHSAYSAATASAVDAAYPGYHRQGRGGDSDITEHSEEEESDYEGDSIREMGDTMNAWHSAVHNRAGPSNVVDNRMDESHFDGANSRSTAASDYTGKTQFMDSEYTEYRVSTDGGARRSHGSKAGYDTSFAASKSGYSAATDSRYDSRYDAGGKSFASSGFSEY</sequence>
<feature type="compositionally biased region" description="Low complexity" evidence="1">
    <location>
        <begin position="332"/>
        <end position="346"/>
    </location>
</feature>
<feature type="compositionally biased region" description="Acidic residues" evidence="1">
    <location>
        <begin position="534"/>
        <end position="543"/>
    </location>
</feature>
<reference evidence="3" key="1">
    <citation type="submission" date="2024-01" db="EMBL/GenBank/DDBJ databases">
        <authorList>
            <person name="Webb A."/>
        </authorList>
    </citation>
    <scope>NUCLEOTIDE SEQUENCE</scope>
    <source>
        <strain evidence="3">Pm1</strain>
    </source>
</reference>
<feature type="compositionally biased region" description="Basic and acidic residues" evidence="1">
    <location>
        <begin position="524"/>
        <end position="533"/>
    </location>
</feature>
<feature type="region of interest" description="Disordered" evidence="1">
    <location>
        <begin position="393"/>
        <end position="414"/>
    </location>
</feature>
<feature type="transmembrane region" description="Helical" evidence="2">
    <location>
        <begin position="363"/>
        <end position="385"/>
    </location>
</feature>
<evidence type="ECO:0000256" key="2">
    <source>
        <dbReference type="SAM" id="Phobius"/>
    </source>
</evidence>
<gene>
    <name evidence="3" type="ORF">PM001_LOCUS4598</name>
</gene>
<feature type="region of interest" description="Disordered" evidence="1">
    <location>
        <begin position="562"/>
        <end position="593"/>
    </location>
</feature>
<feature type="compositionally biased region" description="Acidic residues" evidence="1">
    <location>
        <begin position="262"/>
        <end position="280"/>
    </location>
</feature>
<feature type="compositionally biased region" description="Basic and acidic residues" evidence="1">
    <location>
        <begin position="87"/>
        <end position="98"/>
    </location>
</feature>
<feature type="compositionally biased region" description="Low complexity" evidence="1">
    <location>
        <begin position="230"/>
        <end position="257"/>
    </location>
</feature>
<keyword evidence="2" id="KW-0472">Membrane</keyword>
<dbReference type="Proteomes" id="UP001162060">
    <property type="component" value="Unassembled WGS sequence"/>
</dbReference>
<protein>
    <submittedName>
        <fullName evidence="3">Uncharacterized protein</fullName>
    </submittedName>
</protein>
<feature type="region of interest" description="Disordered" evidence="1">
    <location>
        <begin position="518"/>
        <end position="544"/>
    </location>
</feature>
<keyword evidence="2" id="KW-0812">Transmembrane</keyword>
<dbReference type="EMBL" id="CAKLBY020000039">
    <property type="protein sequence ID" value="CAK7912649.1"/>
    <property type="molecule type" value="Genomic_DNA"/>
</dbReference>
<feature type="compositionally biased region" description="Low complexity" evidence="1">
    <location>
        <begin position="155"/>
        <end position="166"/>
    </location>
</feature>
<evidence type="ECO:0000256" key="1">
    <source>
        <dbReference type="SAM" id="MobiDB-lite"/>
    </source>
</evidence>
<proteinExistence type="predicted"/>
<name>A0AAV1TBR3_9STRA</name>
<evidence type="ECO:0000313" key="4">
    <source>
        <dbReference type="Proteomes" id="UP001162060"/>
    </source>
</evidence>
<evidence type="ECO:0000313" key="3">
    <source>
        <dbReference type="EMBL" id="CAK7912649.1"/>
    </source>
</evidence>
<organism evidence="3 4">
    <name type="scientific">Peronospora matthiolae</name>
    <dbReference type="NCBI Taxonomy" id="2874970"/>
    <lineage>
        <taxon>Eukaryota</taxon>
        <taxon>Sar</taxon>
        <taxon>Stramenopiles</taxon>
        <taxon>Oomycota</taxon>
        <taxon>Peronosporomycetes</taxon>
        <taxon>Peronosporales</taxon>
        <taxon>Peronosporaceae</taxon>
        <taxon>Peronospora</taxon>
    </lineage>
</organism>
<comment type="caution">
    <text evidence="3">The sequence shown here is derived from an EMBL/GenBank/DDBJ whole genome shotgun (WGS) entry which is preliminary data.</text>
</comment>
<feature type="compositionally biased region" description="Polar residues" evidence="1">
    <location>
        <begin position="583"/>
        <end position="593"/>
    </location>
</feature>
<accession>A0AAV1TBR3</accession>
<keyword evidence="2" id="KW-1133">Transmembrane helix</keyword>